<evidence type="ECO:0000256" key="1">
    <source>
        <dbReference type="SAM" id="Phobius"/>
    </source>
</evidence>
<accession>G6AY25</accession>
<keyword evidence="1" id="KW-1133">Transmembrane helix</keyword>
<comment type="caution">
    <text evidence="2">The sequence shown here is derived from an EMBL/GenBank/DDBJ whole genome shotgun (WGS) entry which is preliminary data.</text>
</comment>
<name>G6AY25_9BACT</name>
<organism evidence="2 3">
    <name type="scientific">Leyella stercorea DSM 18206</name>
    <dbReference type="NCBI Taxonomy" id="1002367"/>
    <lineage>
        <taxon>Bacteria</taxon>
        <taxon>Pseudomonadati</taxon>
        <taxon>Bacteroidota</taxon>
        <taxon>Bacteroidia</taxon>
        <taxon>Bacteroidales</taxon>
        <taxon>Prevotellaceae</taxon>
        <taxon>Leyella</taxon>
    </lineage>
</organism>
<dbReference type="AlphaFoldDB" id="G6AY25"/>
<feature type="transmembrane region" description="Helical" evidence="1">
    <location>
        <begin position="95"/>
        <end position="113"/>
    </location>
</feature>
<dbReference type="EMBL" id="AFZZ01000134">
    <property type="protein sequence ID" value="EHJ39759.1"/>
    <property type="molecule type" value="Genomic_DNA"/>
</dbReference>
<sequence>MNAHAVRCGLFLIWVAWVFGDTSEFQIKDCLHLFFMPLRKQQNNMYMRKIVLKHKVLSKQQPLLQKALLTATFAMLSSDLFAQRWRGEYDDITPTPWWLSMFIVTAFLFYLWIRKSKRLKYLEIKNETPLKVMLGQIIKCFLLDIKDNPIYTIITIATLALYTIMLLYQWAYYIFIALLCFAALGVVIYVKWSDKNDKNIN</sequence>
<feature type="transmembrane region" description="Helical" evidence="1">
    <location>
        <begin position="148"/>
        <end position="164"/>
    </location>
</feature>
<gene>
    <name evidence="2" type="ORF">HMPREF0673_01534</name>
</gene>
<proteinExistence type="predicted"/>
<feature type="transmembrane region" description="Helical" evidence="1">
    <location>
        <begin position="170"/>
        <end position="190"/>
    </location>
</feature>
<reference evidence="2 3" key="1">
    <citation type="submission" date="2011-08" db="EMBL/GenBank/DDBJ databases">
        <authorList>
            <person name="Weinstock G."/>
            <person name="Sodergren E."/>
            <person name="Clifton S."/>
            <person name="Fulton L."/>
            <person name="Fulton B."/>
            <person name="Courtney L."/>
            <person name="Fronick C."/>
            <person name="Harrison M."/>
            <person name="Strong C."/>
            <person name="Farmer C."/>
            <person name="Delahaunty K."/>
            <person name="Markovic C."/>
            <person name="Hall O."/>
            <person name="Minx P."/>
            <person name="Tomlinson C."/>
            <person name="Mitreva M."/>
            <person name="Hou S."/>
            <person name="Chen J."/>
            <person name="Wollam A."/>
            <person name="Pepin K.H."/>
            <person name="Johnson M."/>
            <person name="Bhonagiri V."/>
            <person name="Zhang X."/>
            <person name="Suruliraj S."/>
            <person name="Warren W."/>
            <person name="Chinwalla A."/>
            <person name="Mardis E.R."/>
            <person name="Wilson R.K."/>
        </authorList>
    </citation>
    <scope>NUCLEOTIDE SEQUENCE [LARGE SCALE GENOMIC DNA]</scope>
    <source>
        <strain evidence="2 3">DSM 18206</strain>
    </source>
</reference>
<dbReference type="HOGENOM" id="CLU_1359371_0_0_10"/>
<evidence type="ECO:0000313" key="3">
    <source>
        <dbReference type="Proteomes" id="UP000004407"/>
    </source>
</evidence>
<protein>
    <submittedName>
        <fullName evidence="2">Uncharacterized protein</fullName>
    </submittedName>
</protein>
<keyword evidence="1" id="KW-0472">Membrane</keyword>
<evidence type="ECO:0000313" key="2">
    <source>
        <dbReference type="EMBL" id="EHJ39759.1"/>
    </source>
</evidence>
<dbReference type="Proteomes" id="UP000004407">
    <property type="component" value="Unassembled WGS sequence"/>
</dbReference>
<keyword evidence="1" id="KW-0812">Transmembrane</keyword>